<dbReference type="EMBL" id="JAPVEA010000007">
    <property type="protein sequence ID" value="KAJ5444818.1"/>
    <property type="molecule type" value="Genomic_DNA"/>
</dbReference>
<sequence>MDDDAAWEAHRPEIERLYLKGNITLEELVRIMRVEYNFRKTANQYQSQFRKWNVRKRHGRNVWIYIDHQSKKRKGRETDVFIDGELQDPCKVQREIRRQVYQSTMDRFRQATSPEAPPGVVVCSPQPKMEPLQWTANLPWREFSRNYAFQPYLSSEGHSGTLTVTASLANTIGHMFPHIHQELMHALNSDLLNFIGLKKTNEDRTSSRACEGQVPNVTDYDLDQILRFTMFLLSNKLSIHTQNESPDRQQCLAEEDHRVLKFVEFSGLSSANSFERLLSTAQPSAHAISERIFQSAIRLHELRLVEMMLQAGVSPDLPITSYQSGKELLVSPLEFAADVKIRKVSIELTRLLLSFHANINDFKWKPALQIAIEAMGDHSDSSGQIPREHSGEDELLRVLLKSRPHLETRVRRYRANGPTFTALGLAVSLGKLGAAKLLIDHGANIYAAQRTYLDSDCPDFETDLLGLASKRGDIAMMQILLDASMNARGQSTLSYNMIGSLILAVTFSQEEATKFLLKTGVAVQAADSFLMARDADQRTLVERALAQQNLELHLALVSAGAVVGWPAVRDCYSFKLFRSIKQNDLSAAIDLLSLEAPPDDVYDDFPDSALGAAIAQGNCKLIKLLKIAGVTPKDLRIPHIPDMETARCLEAIKFLPTILSNNGQIILTCAILKGQEDGLVEYLLSRGVDQHEMRLGFLERFDYWLDNLGLPECQTPLEAALTRRNLNLAQTLIHRGAKAGENELNAIVWQAVLTDDDSVVWQFLKMLSTPFQAPTAVGMAVLWGRTDLVRVLLKFGIDPKGRVYMTDPPDEGEEVTNQNSGWWHLEAEEVAPSVLHVAASKGDRSTLQLLLELGIWSEEDKSRALTASIFWKNYHLVPDLLEAGASVNQGVLETSALSDKVNTEMLPLQLAVNAGNMDMVKLLLRRGAKINQIETGVGGKTPLQIAAKNGNVELLMLLLEKGAEVNQPAATSMGATALQFAAIEGHIEVVCRLLHHGADVNAPSSHTFGRTAMEGAAERGHLDTLQLLLNHGAQVDGPGRVQFVRSVKLAESNGHFATAELLKSTCGWTEADRARYDWQRLDEEEHLGP</sequence>
<keyword evidence="1" id="KW-0677">Repeat</keyword>
<feature type="repeat" description="ANK" evidence="3">
    <location>
        <begin position="973"/>
        <end position="1005"/>
    </location>
</feature>
<dbReference type="InterPro" id="IPR002110">
    <property type="entry name" value="Ankyrin_rpt"/>
</dbReference>
<reference evidence="5" key="2">
    <citation type="journal article" date="2023" name="IMA Fungus">
        <title>Comparative genomic study of the Penicillium genus elucidates a diverse pangenome and 15 lateral gene transfer events.</title>
        <authorList>
            <person name="Petersen C."/>
            <person name="Sorensen T."/>
            <person name="Nielsen M.R."/>
            <person name="Sondergaard T.E."/>
            <person name="Sorensen J.L."/>
            <person name="Fitzpatrick D.A."/>
            <person name="Frisvad J.C."/>
            <person name="Nielsen K.L."/>
        </authorList>
    </citation>
    <scope>NUCLEOTIDE SEQUENCE</scope>
    <source>
        <strain evidence="5">IBT 16125</strain>
    </source>
</reference>
<dbReference type="PANTHER" id="PTHR24198:SF165">
    <property type="entry name" value="ANKYRIN REPEAT-CONTAINING PROTEIN-RELATED"/>
    <property type="match status" value="1"/>
</dbReference>
<keyword evidence="6" id="KW-1185">Reference proteome</keyword>
<reference evidence="5" key="1">
    <citation type="submission" date="2022-12" db="EMBL/GenBank/DDBJ databases">
        <authorList>
            <person name="Petersen C."/>
        </authorList>
    </citation>
    <scope>NUCLEOTIDE SEQUENCE</scope>
    <source>
        <strain evidence="5">IBT 16125</strain>
    </source>
</reference>
<accession>A0AAD6C5V9</accession>
<dbReference type="InterPro" id="IPR036770">
    <property type="entry name" value="Ankyrin_rpt-contain_sf"/>
</dbReference>
<dbReference type="Gene3D" id="1.25.40.20">
    <property type="entry name" value="Ankyrin repeat-containing domain"/>
    <property type="match status" value="3"/>
</dbReference>
<dbReference type="Pfam" id="PF14420">
    <property type="entry name" value="Clr5"/>
    <property type="match status" value="1"/>
</dbReference>
<evidence type="ECO:0000313" key="6">
    <source>
        <dbReference type="Proteomes" id="UP001213681"/>
    </source>
</evidence>
<dbReference type="AlphaFoldDB" id="A0AAD6C5V9"/>
<dbReference type="Pfam" id="PF12796">
    <property type="entry name" value="Ank_2"/>
    <property type="match status" value="1"/>
</dbReference>
<dbReference type="PROSITE" id="PS50088">
    <property type="entry name" value="ANK_REPEAT"/>
    <property type="match status" value="5"/>
</dbReference>
<evidence type="ECO:0000256" key="2">
    <source>
        <dbReference type="ARBA" id="ARBA00023043"/>
    </source>
</evidence>
<organism evidence="5 6">
    <name type="scientific">Penicillium daleae</name>
    <dbReference type="NCBI Taxonomy" id="63821"/>
    <lineage>
        <taxon>Eukaryota</taxon>
        <taxon>Fungi</taxon>
        <taxon>Dikarya</taxon>
        <taxon>Ascomycota</taxon>
        <taxon>Pezizomycotina</taxon>
        <taxon>Eurotiomycetes</taxon>
        <taxon>Eurotiomycetidae</taxon>
        <taxon>Eurotiales</taxon>
        <taxon>Aspergillaceae</taxon>
        <taxon>Penicillium</taxon>
    </lineage>
</organism>
<feature type="domain" description="Clr5" evidence="4">
    <location>
        <begin position="4"/>
        <end position="56"/>
    </location>
</feature>
<protein>
    <submittedName>
        <fullName evidence="5">Ankyrin repeat-containing domain protein</fullName>
    </submittedName>
</protein>
<dbReference type="InterPro" id="IPR025676">
    <property type="entry name" value="Clr5_dom"/>
</dbReference>
<dbReference type="RefSeq" id="XP_056764898.1">
    <property type="nucleotide sequence ID" value="XM_056912072.1"/>
</dbReference>
<evidence type="ECO:0000256" key="1">
    <source>
        <dbReference type="ARBA" id="ARBA00022737"/>
    </source>
</evidence>
<feature type="repeat" description="ANK" evidence="3">
    <location>
        <begin position="1008"/>
        <end position="1040"/>
    </location>
</feature>
<comment type="caution">
    <text evidence="5">The sequence shown here is derived from an EMBL/GenBank/DDBJ whole genome shotgun (WGS) entry which is preliminary data.</text>
</comment>
<dbReference type="Pfam" id="PF00023">
    <property type="entry name" value="Ank"/>
    <property type="match status" value="1"/>
</dbReference>
<proteinExistence type="predicted"/>
<feature type="repeat" description="ANK" evidence="3">
    <location>
        <begin position="938"/>
        <end position="970"/>
    </location>
</feature>
<evidence type="ECO:0000313" key="5">
    <source>
        <dbReference type="EMBL" id="KAJ5444818.1"/>
    </source>
</evidence>
<name>A0AAD6C5V9_9EURO</name>
<dbReference type="SMART" id="SM00248">
    <property type="entry name" value="ANK"/>
    <property type="match status" value="13"/>
</dbReference>
<dbReference type="SUPFAM" id="SSF48403">
    <property type="entry name" value="Ankyrin repeat"/>
    <property type="match status" value="3"/>
</dbReference>
<dbReference type="PRINTS" id="PR01415">
    <property type="entry name" value="ANKYRIN"/>
</dbReference>
<dbReference type="PROSITE" id="PS50297">
    <property type="entry name" value="ANK_REP_REGION"/>
    <property type="match status" value="4"/>
</dbReference>
<feature type="repeat" description="ANK" evidence="3">
    <location>
        <begin position="903"/>
        <end position="935"/>
    </location>
</feature>
<evidence type="ECO:0000259" key="4">
    <source>
        <dbReference type="Pfam" id="PF14420"/>
    </source>
</evidence>
<keyword evidence="2 3" id="KW-0040">ANK repeat</keyword>
<evidence type="ECO:0000256" key="3">
    <source>
        <dbReference type="PROSITE-ProRule" id="PRU00023"/>
    </source>
</evidence>
<gene>
    <name evidence="5" type="ORF">N7458_008690</name>
</gene>
<feature type="repeat" description="ANK" evidence="3">
    <location>
        <begin position="418"/>
        <end position="450"/>
    </location>
</feature>
<dbReference type="Proteomes" id="UP001213681">
    <property type="component" value="Unassembled WGS sequence"/>
</dbReference>
<dbReference type="GeneID" id="81602315"/>
<dbReference type="PANTHER" id="PTHR24198">
    <property type="entry name" value="ANKYRIN REPEAT AND PROTEIN KINASE DOMAIN-CONTAINING PROTEIN"/>
    <property type="match status" value="1"/>
</dbReference>